<dbReference type="eggNOG" id="COG1846">
    <property type="taxonomic scope" value="Bacteria"/>
</dbReference>
<keyword evidence="4" id="KW-1185">Reference proteome</keyword>
<feature type="domain" description="HTH marR-type" evidence="2">
    <location>
        <begin position="11"/>
        <end position="146"/>
    </location>
</feature>
<dbReference type="STRING" id="333138.LQ50_15190"/>
<dbReference type="PANTHER" id="PTHR33164:SF94">
    <property type="entry name" value="TRANSCRIPTIONAL REGULATORY PROTEIN-RELATED"/>
    <property type="match status" value="1"/>
</dbReference>
<keyword evidence="1" id="KW-0238">DNA-binding</keyword>
<dbReference type="InterPro" id="IPR039422">
    <property type="entry name" value="MarR/SlyA-like"/>
</dbReference>
<evidence type="ECO:0000313" key="4">
    <source>
        <dbReference type="Proteomes" id="UP000030832"/>
    </source>
</evidence>
<accession>A0A0B0IDR0</accession>
<dbReference type="RefSeq" id="WP_034630508.1">
    <property type="nucleotide sequence ID" value="NZ_JRJU01000019.1"/>
</dbReference>
<dbReference type="GO" id="GO:0006950">
    <property type="term" value="P:response to stress"/>
    <property type="evidence" value="ECO:0007669"/>
    <property type="project" value="TreeGrafter"/>
</dbReference>
<dbReference type="Gene3D" id="1.10.10.10">
    <property type="entry name" value="Winged helix-like DNA-binding domain superfamily/Winged helix DNA-binding domain"/>
    <property type="match status" value="1"/>
</dbReference>
<reference evidence="3 4" key="1">
    <citation type="submission" date="2014-09" db="EMBL/GenBank/DDBJ databases">
        <title>Genome sequencing and annotation of Bacillus Okhensis strain Kh10-101T.</title>
        <authorList>
            <person name="Prakash J.S."/>
        </authorList>
    </citation>
    <scope>NUCLEOTIDE SEQUENCE [LARGE SCALE GENOMIC DNA]</scope>
    <source>
        <strain evidence="4">Kh10-101T</strain>
    </source>
</reference>
<dbReference type="SMART" id="SM00347">
    <property type="entry name" value="HTH_MARR"/>
    <property type="match status" value="1"/>
</dbReference>
<dbReference type="InterPro" id="IPR036388">
    <property type="entry name" value="WH-like_DNA-bd_sf"/>
</dbReference>
<evidence type="ECO:0000313" key="3">
    <source>
        <dbReference type="EMBL" id="KHF39405.1"/>
    </source>
</evidence>
<dbReference type="EMBL" id="JRJU01000019">
    <property type="protein sequence ID" value="KHF39405.1"/>
    <property type="molecule type" value="Genomic_DNA"/>
</dbReference>
<dbReference type="SUPFAM" id="SSF46785">
    <property type="entry name" value="Winged helix' DNA-binding domain"/>
    <property type="match status" value="1"/>
</dbReference>
<proteinExistence type="predicted"/>
<sequence>MSVQRDQLANGYALFALIRGLNFEMEKDIRRQIEKKKLTFPGFRILWILYFDSNLRMSDLTYLAQTNISNVFRQLTKLKESGLVVINSGNDARTKEVTLTTKGQKVVGEFINQNADNSEIEFIHLIAKISKEDLTKIMEVLSDLSQELVGKDFSEFVCKSASDIKSN</sequence>
<dbReference type="AlphaFoldDB" id="A0A0B0IDR0"/>
<dbReference type="InterPro" id="IPR000835">
    <property type="entry name" value="HTH_MarR-typ"/>
</dbReference>
<dbReference type="InterPro" id="IPR036390">
    <property type="entry name" value="WH_DNA-bd_sf"/>
</dbReference>
<dbReference type="OrthoDB" id="2870446at2"/>
<evidence type="ECO:0000256" key="1">
    <source>
        <dbReference type="ARBA" id="ARBA00023125"/>
    </source>
</evidence>
<organism evidence="3 4">
    <name type="scientific">Halalkalibacter okhensis</name>
    <dbReference type="NCBI Taxonomy" id="333138"/>
    <lineage>
        <taxon>Bacteria</taxon>
        <taxon>Bacillati</taxon>
        <taxon>Bacillota</taxon>
        <taxon>Bacilli</taxon>
        <taxon>Bacillales</taxon>
        <taxon>Bacillaceae</taxon>
        <taxon>Halalkalibacter</taxon>
    </lineage>
</organism>
<dbReference type="Proteomes" id="UP000030832">
    <property type="component" value="Unassembled WGS sequence"/>
</dbReference>
<protein>
    <recommendedName>
        <fullName evidence="2">HTH marR-type domain-containing protein</fullName>
    </recommendedName>
</protein>
<evidence type="ECO:0000259" key="2">
    <source>
        <dbReference type="PROSITE" id="PS50995"/>
    </source>
</evidence>
<gene>
    <name evidence="3" type="ORF">LQ50_15190</name>
</gene>
<dbReference type="GO" id="GO:0003700">
    <property type="term" value="F:DNA-binding transcription factor activity"/>
    <property type="evidence" value="ECO:0007669"/>
    <property type="project" value="InterPro"/>
</dbReference>
<name>A0A0B0IDR0_9BACI</name>
<dbReference type="PANTHER" id="PTHR33164">
    <property type="entry name" value="TRANSCRIPTIONAL REGULATOR, MARR FAMILY"/>
    <property type="match status" value="1"/>
</dbReference>
<comment type="caution">
    <text evidence="3">The sequence shown here is derived from an EMBL/GenBank/DDBJ whole genome shotgun (WGS) entry which is preliminary data.</text>
</comment>
<dbReference type="PROSITE" id="PS50995">
    <property type="entry name" value="HTH_MARR_2"/>
    <property type="match status" value="1"/>
</dbReference>
<dbReference type="GO" id="GO:0003677">
    <property type="term" value="F:DNA binding"/>
    <property type="evidence" value="ECO:0007669"/>
    <property type="project" value="UniProtKB-KW"/>
</dbReference>